<dbReference type="Gramene" id="rna14998">
    <property type="protein sequence ID" value="RHN66884.1"/>
    <property type="gene ID" value="gene14998"/>
</dbReference>
<reference evidence="2" key="1">
    <citation type="journal article" date="2018" name="Nat. Plants">
        <title>Whole-genome landscape of Medicago truncatula symbiotic genes.</title>
        <authorList>
            <person name="Pecrix Y."/>
            <person name="Staton S.E."/>
            <person name="Sallet E."/>
            <person name="Lelandais-Briere C."/>
            <person name="Moreau S."/>
            <person name="Carrere S."/>
            <person name="Blein T."/>
            <person name="Jardinaud M.F."/>
            <person name="Latrasse D."/>
            <person name="Zouine M."/>
            <person name="Zahm M."/>
            <person name="Kreplak J."/>
            <person name="Mayjonade B."/>
            <person name="Satge C."/>
            <person name="Perez M."/>
            <person name="Cauet S."/>
            <person name="Marande W."/>
            <person name="Chantry-Darmon C."/>
            <person name="Lopez-Roques C."/>
            <person name="Bouchez O."/>
            <person name="Berard A."/>
            <person name="Debelle F."/>
            <person name="Munos S."/>
            <person name="Bendahmane A."/>
            <person name="Berges H."/>
            <person name="Niebel A."/>
            <person name="Buitink J."/>
            <person name="Frugier F."/>
            <person name="Benhamed M."/>
            <person name="Crespi M."/>
            <person name="Gouzy J."/>
            <person name="Gamas P."/>
        </authorList>
    </citation>
    <scope>NUCLEOTIDE SEQUENCE [LARGE SCALE GENOMIC DNA]</scope>
    <source>
        <strain evidence="2">cv. Jemalong A17</strain>
    </source>
</reference>
<protein>
    <submittedName>
        <fullName evidence="1">Uncharacterized protein</fullName>
    </submittedName>
</protein>
<accession>A0A396IR84</accession>
<evidence type="ECO:0000313" key="1">
    <source>
        <dbReference type="EMBL" id="RHN66884.1"/>
    </source>
</evidence>
<organism evidence="1 2">
    <name type="scientific">Medicago truncatula</name>
    <name type="common">Barrel medic</name>
    <name type="synonym">Medicago tribuloides</name>
    <dbReference type="NCBI Taxonomy" id="3880"/>
    <lineage>
        <taxon>Eukaryota</taxon>
        <taxon>Viridiplantae</taxon>
        <taxon>Streptophyta</taxon>
        <taxon>Embryophyta</taxon>
        <taxon>Tracheophyta</taxon>
        <taxon>Spermatophyta</taxon>
        <taxon>Magnoliopsida</taxon>
        <taxon>eudicotyledons</taxon>
        <taxon>Gunneridae</taxon>
        <taxon>Pentapetalae</taxon>
        <taxon>rosids</taxon>
        <taxon>fabids</taxon>
        <taxon>Fabales</taxon>
        <taxon>Fabaceae</taxon>
        <taxon>Papilionoideae</taxon>
        <taxon>50 kb inversion clade</taxon>
        <taxon>NPAAA clade</taxon>
        <taxon>Hologalegina</taxon>
        <taxon>IRL clade</taxon>
        <taxon>Trifolieae</taxon>
        <taxon>Medicago</taxon>
    </lineage>
</organism>
<dbReference type="AlphaFoldDB" id="A0A396IR84"/>
<dbReference type="Proteomes" id="UP000265566">
    <property type="component" value="Chromosome 3"/>
</dbReference>
<dbReference type="EMBL" id="PSQE01000003">
    <property type="protein sequence ID" value="RHN66884.1"/>
    <property type="molecule type" value="Genomic_DNA"/>
</dbReference>
<gene>
    <name evidence="1" type="ORF">MtrunA17_Chr3g0096621</name>
</gene>
<sequence>MEAEDQVEPAMEYEPGPQGFPGGAYEFSLLPNLLNTWHAGFRSINNFKRTIRGPVS</sequence>
<comment type="caution">
    <text evidence="1">The sequence shown here is derived from an EMBL/GenBank/DDBJ whole genome shotgun (WGS) entry which is preliminary data.</text>
</comment>
<name>A0A396IR84_MEDTR</name>
<proteinExistence type="predicted"/>
<evidence type="ECO:0000313" key="2">
    <source>
        <dbReference type="Proteomes" id="UP000265566"/>
    </source>
</evidence>